<dbReference type="CDD" id="cd00371">
    <property type="entry name" value="HMA"/>
    <property type="match status" value="1"/>
</dbReference>
<organism evidence="3 4">
    <name type="scientific">Candidatus Amesbacteria bacterium RIFOXYB1_FULL_44_23</name>
    <dbReference type="NCBI Taxonomy" id="1797263"/>
    <lineage>
        <taxon>Bacteria</taxon>
        <taxon>Candidatus Amesiibacteriota</taxon>
    </lineage>
</organism>
<accession>A0A1F4ZTR2</accession>
<sequence length="67" mass="7441">MIKKTFKISGMHCTSCSLLIDGEVEDLGAKCTSNYAKSEAVVEWDEKKISEREIKLAIEKSGYKVVA</sequence>
<dbReference type="SUPFAM" id="SSF55008">
    <property type="entry name" value="HMA, heavy metal-associated domain"/>
    <property type="match status" value="1"/>
</dbReference>
<dbReference type="InterPro" id="IPR017969">
    <property type="entry name" value="Heavy-metal-associated_CS"/>
</dbReference>
<dbReference type="InterPro" id="IPR036163">
    <property type="entry name" value="HMA_dom_sf"/>
</dbReference>
<evidence type="ECO:0000256" key="1">
    <source>
        <dbReference type="ARBA" id="ARBA00022723"/>
    </source>
</evidence>
<protein>
    <recommendedName>
        <fullName evidence="2">HMA domain-containing protein</fullName>
    </recommendedName>
</protein>
<dbReference type="AlphaFoldDB" id="A0A1F4ZTR2"/>
<feature type="domain" description="HMA" evidence="2">
    <location>
        <begin position="2"/>
        <end position="66"/>
    </location>
</feature>
<dbReference type="EMBL" id="MEXR01000032">
    <property type="protein sequence ID" value="OGD09508.1"/>
    <property type="molecule type" value="Genomic_DNA"/>
</dbReference>
<dbReference type="Gene3D" id="3.30.70.100">
    <property type="match status" value="1"/>
</dbReference>
<dbReference type="Proteomes" id="UP000176424">
    <property type="component" value="Unassembled WGS sequence"/>
</dbReference>
<dbReference type="GO" id="GO:0046872">
    <property type="term" value="F:metal ion binding"/>
    <property type="evidence" value="ECO:0007669"/>
    <property type="project" value="UniProtKB-KW"/>
</dbReference>
<name>A0A1F4ZTR2_9BACT</name>
<dbReference type="PROSITE" id="PS50846">
    <property type="entry name" value="HMA_2"/>
    <property type="match status" value="1"/>
</dbReference>
<proteinExistence type="predicted"/>
<dbReference type="PROSITE" id="PS01047">
    <property type="entry name" value="HMA_1"/>
    <property type="match status" value="1"/>
</dbReference>
<gene>
    <name evidence="3" type="ORF">A2397_02360</name>
</gene>
<evidence type="ECO:0000313" key="4">
    <source>
        <dbReference type="Proteomes" id="UP000176424"/>
    </source>
</evidence>
<evidence type="ECO:0000313" key="3">
    <source>
        <dbReference type="EMBL" id="OGD09508.1"/>
    </source>
</evidence>
<dbReference type="STRING" id="1797263.A2397_02360"/>
<evidence type="ECO:0000259" key="2">
    <source>
        <dbReference type="PROSITE" id="PS50846"/>
    </source>
</evidence>
<dbReference type="Pfam" id="PF00403">
    <property type="entry name" value="HMA"/>
    <property type="match status" value="1"/>
</dbReference>
<reference evidence="3 4" key="1">
    <citation type="journal article" date="2016" name="Nat. Commun.">
        <title>Thousands of microbial genomes shed light on interconnected biogeochemical processes in an aquifer system.</title>
        <authorList>
            <person name="Anantharaman K."/>
            <person name="Brown C.T."/>
            <person name="Hug L.A."/>
            <person name="Sharon I."/>
            <person name="Castelle C.J."/>
            <person name="Probst A.J."/>
            <person name="Thomas B.C."/>
            <person name="Singh A."/>
            <person name="Wilkins M.J."/>
            <person name="Karaoz U."/>
            <person name="Brodie E.L."/>
            <person name="Williams K.H."/>
            <person name="Hubbard S.S."/>
            <person name="Banfield J.F."/>
        </authorList>
    </citation>
    <scope>NUCLEOTIDE SEQUENCE [LARGE SCALE GENOMIC DNA]</scope>
</reference>
<keyword evidence="1" id="KW-0479">Metal-binding</keyword>
<comment type="caution">
    <text evidence="3">The sequence shown here is derived from an EMBL/GenBank/DDBJ whole genome shotgun (WGS) entry which is preliminary data.</text>
</comment>
<dbReference type="InterPro" id="IPR006121">
    <property type="entry name" value="HMA_dom"/>
</dbReference>